<evidence type="ECO:0000259" key="1">
    <source>
        <dbReference type="Pfam" id="PF01368"/>
    </source>
</evidence>
<dbReference type="EMBL" id="JADINA010000028">
    <property type="protein sequence ID" value="MBO8426556.1"/>
    <property type="molecule type" value="Genomic_DNA"/>
</dbReference>
<accession>A0A9D9DHE0</accession>
<dbReference type="Gene3D" id="3.90.1640.10">
    <property type="entry name" value="inorganic pyrophosphatase (n-terminal core)"/>
    <property type="match status" value="1"/>
</dbReference>
<dbReference type="Gene3D" id="3.10.310.30">
    <property type="match status" value="1"/>
</dbReference>
<gene>
    <name evidence="3" type="ORF">IAC61_04455</name>
</gene>
<dbReference type="InterPro" id="IPR001667">
    <property type="entry name" value="DDH_dom"/>
</dbReference>
<evidence type="ECO:0000313" key="3">
    <source>
        <dbReference type="EMBL" id="MBO8426556.1"/>
    </source>
</evidence>
<evidence type="ECO:0000313" key="4">
    <source>
        <dbReference type="Proteomes" id="UP000823634"/>
    </source>
</evidence>
<dbReference type="Pfam" id="PF01368">
    <property type="entry name" value="DHH"/>
    <property type="match status" value="1"/>
</dbReference>
<reference evidence="3" key="1">
    <citation type="submission" date="2020-10" db="EMBL/GenBank/DDBJ databases">
        <authorList>
            <person name="Gilroy R."/>
        </authorList>
    </citation>
    <scope>NUCLEOTIDE SEQUENCE</scope>
    <source>
        <strain evidence="3">17113</strain>
    </source>
</reference>
<organism evidence="3 4">
    <name type="scientific">Candidatus Alloenteromonas pullistercoris</name>
    <dbReference type="NCBI Taxonomy" id="2840785"/>
    <lineage>
        <taxon>Bacteria</taxon>
        <taxon>Bacillati</taxon>
        <taxon>Bacillota</taxon>
        <taxon>Bacillota incertae sedis</taxon>
        <taxon>Candidatus Alloenteromonas</taxon>
    </lineage>
</organism>
<feature type="domain" description="DHHA1" evidence="2">
    <location>
        <begin position="253"/>
        <end position="336"/>
    </location>
</feature>
<dbReference type="SUPFAM" id="SSF64182">
    <property type="entry name" value="DHH phosphoesterases"/>
    <property type="match status" value="1"/>
</dbReference>
<evidence type="ECO:0000259" key="2">
    <source>
        <dbReference type="Pfam" id="PF02272"/>
    </source>
</evidence>
<dbReference type="InterPro" id="IPR003156">
    <property type="entry name" value="DHHA1_dom"/>
</dbReference>
<comment type="caution">
    <text evidence="3">The sequence shown here is derived from an EMBL/GenBank/DDBJ whole genome shotgun (WGS) entry which is preliminary data.</text>
</comment>
<dbReference type="AlphaFoldDB" id="A0A9D9DHE0"/>
<dbReference type="InterPro" id="IPR038763">
    <property type="entry name" value="DHH_sf"/>
</dbReference>
<reference evidence="3" key="2">
    <citation type="journal article" date="2021" name="PeerJ">
        <title>Extensive microbial diversity within the chicken gut microbiome revealed by metagenomics and culture.</title>
        <authorList>
            <person name="Gilroy R."/>
            <person name="Ravi A."/>
            <person name="Getino M."/>
            <person name="Pursley I."/>
            <person name="Horton D.L."/>
            <person name="Alikhan N.F."/>
            <person name="Baker D."/>
            <person name="Gharbi K."/>
            <person name="Hall N."/>
            <person name="Watson M."/>
            <person name="Adriaenssens E.M."/>
            <person name="Foster-Nyarko E."/>
            <person name="Jarju S."/>
            <person name="Secka A."/>
            <person name="Antonio M."/>
            <person name="Oren A."/>
            <person name="Chaudhuri R.R."/>
            <person name="La Ragione R."/>
            <person name="Hildebrand F."/>
            <person name="Pallen M.J."/>
        </authorList>
    </citation>
    <scope>NUCLEOTIDE SEQUENCE</scope>
    <source>
        <strain evidence="3">17113</strain>
    </source>
</reference>
<dbReference type="PANTHER" id="PTHR47618:SF1">
    <property type="entry name" value="BIFUNCTIONAL OLIGORIBONUCLEASE AND PAP PHOSPHATASE NRNA"/>
    <property type="match status" value="1"/>
</dbReference>
<dbReference type="GO" id="GO:0003676">
    <property type="term" value="F:nucleic acid binding"/>
    <property type="evidence" value="ECO:0007669"/>
    <property type="project" value="InterPro"/>
</dbReference>
<proteinExistence type="predicted"/>
<protein>
    <submittedName>
        <fullName evidence="3">Bifunctional oligoribonuclease/PAP phosphatase NrnA</fullName>
    </submittedName>
</protein>
<name>A0A9D9DHE0_9FIRM</name>
<dbReference type="Pfam" id="PF02272">
    <property type="entry name" value="DHHA1"/>
    <property type="match status" value="1"/>
</dbReference>
<sequence>MALNKHLDAEIVSFASAHSKEYSRIYRAIERYQKIVVFRHIKPDFDAMGTQMGLVTFLKDNFPEKEIHFVGDNHVSFTPRLFPETESLPNSFFESRDFLAVICDVGDPERIADPRFVKAKYKIKVDHHPCKVEIAPKATVCDLNKAAAAEIMASILLSWKGKTLSKEAARYLYIALVGDSGRFMFSSTTPHTFAIAKALLETGFDMRSTYLSMYEKTIDSLKSQAYVLSNFRVSPHGVAYYLLPLDAQKELKITTEQGKENVNMFSNIAGINAWCSITEDPDPKEPCWRISIRSKKEDISPIAFKWGGGGHAQASGAKIKDLSELDAFIGDLDALFA</sequence>
<dbReference type="InterPro" id="IPR051319">
    <property type="entry name" value="Oligoribo/pAp-PDE_c-di-AMP_PDE"/>
</dbReference>
<feature type="domain" description="DDH" evidence="1">
    <location>
        <begin position="34"/>
        <end position="175"/>
    </location>
</feature>
<dbReference type="Proteomes" id="UP000823634">
    <property type="component" value="Unassembled WGS sequence"/>
</dbReference>
<dbReference type="PANTHER" id="PTHR47618">
    <property type="entry name" value="BIFUNCTIONAL OLIGORIBONUCLEASE AND PAP PHOSPHATASE NRNA"/>
    <property type="match status" value="1"/>
</dbReference>